<evidence type="ECO:0000259" key="1">
    <source>
        <dbReference type="Pfam" id="PF19502"/>
    </source>
</evidence>
<dbReference type="Proteomes" id="UP001164653">
    <property type="component" value="Chromosome"/>
</dbReference>
<reference evidence="2" key="1">
    <citation type="submission" date="2022-11" db="EMBL/GenBank/DDBJ databases">
        <title>Dyadobacter pollutisoli sp. nov., isolated from plastic dumped soil.</title>
        <authorList>
            <person name="Kim J.M."/>
            <person name="Kim K.R."/>
            <person name="Lee J.K."/>
            <person name="Hao L."/>
            <person name="Jeon C.O."/>
        </authorList>
    </citation>
    <scope>NUCLEOTIDE SEQUENCE</scope>
    <source>
        <strain evidence="2">U1</strain>
    </source>
</reference>
<name>A0A9E8SNW4_9BACT</name>
<protein>
    <recommendedName>
        <fullName evidence="1">DUF6036 domain-containing protein</fullName>
    </recommendedName>
</protein>
<dbReference type="InterPro" id="IPR045792">
    <property type="entry name" value="DUF6036"/>
</dbReference>
<evidence type="ECO:0000313" key="2">
    <source>
        <dbReference type="EMBL" id="WAC11207.1"/>
    </source>
</evidence>
<organism evidence="2 3">
    <name type="scientific">Dyadobacter pollutisoli</name>
    <dbReference type="NCBI Taxonomy" id="2910158"/>
    <lineage>
        <taxon>Bacteria</taxon>
        <taxon>Pseudomonadati</taxon>
        <taxon>Bacteroidota</taxon>
        <taxon>Cytophagia</taxon>
        <taxon>Cytophagales</taxon>
        <taxon>Spirosomataceae</taxon>
        <taxon>Dyadobacter</taxon>
    </lineage>
</organism>
<dbReference type="RefSeq" id="WP_244824190.1">
    <property type="nucleotide sequence ID" value="NZ_CP112998.1"/>
</dbReference>
<dbReference type="SUPFAM" id="SSF81301">
    <property type="entry name" value="Nucleotidyltransferase"/>
    <property type="match status" value="1"/>
</dbReference>
<gene>
    <name evidence="2" type="ORF">ON006_26165</name>
</gene>
<keyword evidence="3" id="KW-1185">Reference proteome</keyword>
<sequence length="234" mass="26790">MPSYECPRITIPGHFFNVWNGSNYLSNFIEDQFYKEMSVSELQQRYAENIEALVRLNNLAGKLYRSNPLNKTAVFMDISSEDVLNLLKSLNRYNVKYLLVGGMAGVVHGHIRTTQDMDLWIKKDRENAIAFVKALNENDVPGADLLLDMPLIFGWTSVRFGMSGFELDLGHSLKAFQESDFDSCYERSLTADFEGVPFHVIHLKDLITEKKATARAKDLADVEELQRIWENQQS</sequence>
<evidence type="ECO:0000313" key="3">
    <source>
        <dbReference type="Proteomes" id="UP001164653"/>
    </source>
</evidence>
<dbReference type="AlphaFoldDB" id="A0A9E8SNW4"/>
<proteinExistence type="predicted"/>
<feature type="domain" description="DUF6036" evidence="1">
    <location>
        <begin position="83"/>
        <end position="224"/>
    </location>
</feature>
<dbReference type="Gene3D" id="3.30.460.40">
    <property type="match status" value="1"/>
</dbReference>
<dbReference type="Pfam" id="PF19502">
    <property type="entry name" value="DUF6036"/>
    <property type="match status" value="1"/>
</dbReference>
<accession>A0A9E8SNW4</accession>
<dbReference type="KEGG" id="dpf:ON006_26165"/>
<dbReference type="InterPro" id="IPR043519">
    <property type="entry name" value="NT_sf"/>
</dbReference>
<dbReference type="EMBL" id="CP112998">
    <property type="protein sequence ID" value="WAC11207.1"/>
    <property type="molecule type" value="Genomic_DNA"/>
</dbReference>